<dbReference type="EMBL" id="JAUJYO010000005">
    <property type="protein sequence ID" value="KAK1317399.1"/>
    <property type="molecule type" value="Genomic_DNA"/>
</dbReference>
<comment type="pathway">
    <text evidence="2">Protein modification; protein ubiquitination.</text>
</comment>
<comment type="function">
    <text evidence="1">May act as a substrate-specific adapter of an E3 ubiquitin-protein ligase complex (CUL3-RBX1-BTB) which mediates the ubiquitination and subsequent proteasomal degradation of target proteins.</text>
</comment>
<dbReference type="GO" id="GO:0005634">
    <property type="term" value="C:nucleus"/>
    <property type="evidence" value="ECO:0007669"/>
    <property type="project" value="TreeGrafter"/>
</dbReference>
<comment type="caution">
    <text evidence="5">The sequence shown here is derived from an EMBL/GenBank/DDBJ whole genome shotgun (WGS) entry which is preliminary data.</text>
</comment>
<organism evidence="5 6">
    <name type="scientific">Acorus calamus</name>
    <name type="common">Sweet flag</name>
    <dbReference type="NCBI Taxonomy" id="4465"/>
    <lineage>
        <taxon>Eukaryota</taxon>
        <taxon>Viridiplantae</taxon>
        <taxon>Streptophyta</taxon>
        <taxon>Embryophyta</taxon>
        <taxon>Tracheophyta</taxon>
        <taxon>Spermatophyta</taxon>
        <taxon>Magnoliopsida</taxon>
        <taxon>Liliopsida</taxon>
        <taxon>Acoraceae</taxon>
        <taxon>Acorus</taxon>
    </lineage>
</organism>
<evidence type="ECO:0000256" key="3">
    <source>
        <dbReference type="ARBA" id="ARBA00022786"/>
    </source>
</evidence>
<protein>
    <submittedName>
        <fullName evidence="5">BTB/POZ domain-containing protein POB1</fullName>
    </submittedName>
</protein>
<evidence type="ECO:0000313" key="6">
    <source>
        <dbReference type="Proteomes" id="UP001180020"/>
    </source>
</evidence>
<feature type="domain" description="BACK" evidence="4">
    <location>
        <begin position="46"/>
        <end position="101"/>
    </location>
</feature>
<gene>
    <name evidence="5" type="primary">POB1</name>
    <name evidence="5" type="ORF">QJS10_CPA05g00435</name>
</gene>
<accession>A0AAV9EWR6</accession>
<dbReference type="AlphaFoldDB" id="A0AAV9EWR6"/>
<dbReference type="Proteomes" id="UP001180020">
    <property type="component" value="Unassembled WGS sequence"/>
</dbReference>
<keyword evidence="3" id="KW-0833">Ubl conjugation pathway</keyword>
<dbReference type="FunFam" id="1.25.40.420:FF:000008">
    <property type="entry name" value="BTB/POZ domain-containing protein POB1"/>
    <property type="match status" value="1"/>
</dbReference>
<keyword evidence="6" id="KW-1185">Reference proteome</keyword>
<dbReference type="InterPro" id="IPR011705">
    <property type="entry name" value="BACK"/>
</dbReference>
<evidence type="ECO:0000259" key="4">
    <source>
        <dbReference type="Pfam" id="PF07707"/>
    </source>
</evidence>
<dbReference type="Gene3D" id="1.25.40.420">
    <property type="match status" value="1"/>
</dbReference>
<dbReference type="Pfam" id="PF07707">
    <property type="entry name" value="BACK"/>
    <property type="match status" value="1"/>
</dbReference>
<reference evidence="5" key="1">
    <citation type="journal article" date="2023" name="Nat. Commun.">
        <title>Diploid and tetraploid genomes of Acorus and the evolution of monocots.</title>
        <authorList>
            <person name="Ma L."/>
            <person name="Liu K.W."/>
            <person name="Li Z."/>
            <person name="Hsiao Y.Y."/>
            <person name="Qi Y."/>
            <person name="Fu T."/>
            <person name="Tang G.D."/>
            <person name="Zhang D."/>
            <person name="Sun W.H."/>
            <person name="Liu D.K."/>
            <person name="Li Y."/>
            <person name="Chen G.Z."/>
            <person name="Liu X.D."/>
            <person name="Liao X.Y."/>
            <person name="Jiang Y.T."/>
            <person name="Yu X."/>
            <person name="Hao Y."/>
            <person name="Huang J."/>
            <person name="Zhao X.W."/>
            <person name="Ke S."/>
            <person name="Chen Y.Y."/>
            <person name="Wu W.L."/>
            <person name="Hsu J.L."/>
            <person name="Lin Y.F."/>
            <person name="Huang M.D."/>
            <person name="Li C.Y."/>
            <person name="Huang L."/>
            <person name="Wang Z.W."/>
            <person name="Zhao X."/>
            <person name="Zhong W.Y."/>
            <person name="Peng D.H."/>
            <person name="Ahmad S."/>
            <person name="Lan S."/>
            <person name="Zhang J.S."/>
            <person name="Tsai W.C."/>
            <person name="Van de Peer Y."/>
            <person name="Liu Z.J."/>
        </authorList>
    </citation>
    <scope>NUCLEOTIDE SEQUENCE</scope>
    <source>
        <strain evidence="5">CP</strain>
    </source>
</reference>
<evidence type="ECO:0000256" key="2">
    <source>
        <dbReference type="ARBA" id="ARBA00004906"/>
    </source>
</evidence>
<dbReference type="InterPro" id="IPR045890">
    <property type="entry name" value="POB1-like"/>
</dbReference>
<dbReference type="GO" id="GO:0010114">
    <property type="term" value="P:response to red light"/>
    <property type="evidence" value="ECO:0007669"/>
    <property type="project" value="TreeGrafter"/>
</dbReference>
<dbReference type="PANTHER" id="PTHR46336:SF3">
    <property type="entry name" value="BTB_POZ DOMAIN-CONTAINING PROTEIN POB1"/>
    <property type="match status" value="1"/>
</dbReference>
<name>A0AAV9EWR6_ACOCL</name>
<evidence type="ECO:0000313" key="5">
    <source>
        <dbReference type="EMBL" id="KAK1317399.1"/>
    </source>
</evidence>
<dbReference type="PANTHER" id="PTHR46336">
    <property type="entry name" value="OS02G0260700 PROTEIN"/>
    <property type="match status" value="1"/>
</dbReference>
<proteinExistence type="predicted"/>
<reference evidence="5" key="2">
    <citation type="submission" date="2023-06" db="EMBL/GenBank/DDBJ databases">
        <authorList>
            <person name="Ma L."/>
            <person name="Liu K.-W."/>
            <person name="Li Z."/>
            <person name="Hsiao Y.-Y."/>
            <person name="Qi Y."/>
            <person name="Fu T."/>
            <person name="Tang G."/>
            <person name="Zhang D."/>
            <person name="Sun W.-H."/>
            <person name="Liu D.-K."/>
            <person name="Li Y."/>
            <person name="Chen G.-Z."/>
            <person name="Liu X.-D."/>
            <person name="Liao X.-Y."/>
            <person name="Jiang Y.-T."/>
            <person name="Yu X."/>
            <person name="Hao Y."/>
            <person name="Huang J."/>
            <person name="Zhao X.-W."/>
            <person name="Ke S."/>
            <person name="Chen Y.-Y."/>
            <person name="Wu W.-L."/>
            <person name="Hsu J.-L."/>
            <person name="Lin Y.-F."/>
            <person name="Huang M.-D."/>
            <person name="Li C.-Y."/>
            <person name="Huang L."/>
            <person name="Wang Z.-W."/>
            <person name="Zhao X."/>
            <person name="Zhong W.-Y."/>
            <person name="Peng D.-H."/>
            <person name="Ahmad S."/>
            <person name="Lan S."/>
            <person name="Zhang J.-S."/>
            <person name="Tsai W.-C."/>
            <person name="Van De Peer Y."/>
            <person name="Liu Z.-J."/>
        </authorList>
    </citation>
    <scope>NUCLEOTIDE SEQUENCE</scope>
    <source>
        <strain evidence="5">CP</strain>
        <tissue evidence="5">Leaves</tissue>
    </source>
</reference>
<evidence type="ECO:0000256" key="1">
    <source>
        <dbReference type="ARBA" id="ARBA00002668"/>
    </source>
</evidence>
<sequence>MDQLENEDNDDGTFELAFNNPYFSDCVFKIEVIIGSDIDKAYAMWGNDDIQVPSEDDVYDIVMKWARTQFPTVQERHAVLGSYVTRIMRLPYMSNEKLREILPCDDLDREFVKHVWVEKEKRRVG</sequence>